<reference evidence="1 2" key="1">
    <citation type="journal article" date="2022" name="Plant J.">
        <title>Chromosome-level genome of Camellia lanceoleosa provides a valuable resource for understanding genome evolution and self-incompatibility.</title>
        <authorList>
            <person name="Gong W."/>
            <person name="Xiao S."/>
            <person name="Wang L."/>
            <person name="Liao Z."/>
            <person name="Chang Y."/>
            <person name="Mo W."/>
            <person name="Hu G."/>
            <person name="Li W."/>
            <person name="Zhao G."/>
            <person name="Zhu H."/>
            <person name="Hu X."/>
            <person name="Ji K."/>
            <person name="Xiang X."/>
            <person name="Song Q."/>
            <person name="Yuan D."/>
            <person name="Jin S."/>
            <person name="Zhang L."/>
        </authorList>
    </citation>
    <scope>NUCLEOTIDE SEQUENCE [LARGE SCALE GENOMIC DNA]</scope>
    <source>
        <strain evidence="1">SQ_2022a</strain>
    </source>
</reference>
<organism evidence="1 2">
    <name type="scientific">Camellia lanceoleosa</name>
    <dbReference type="NCBI Taxonomy" id="1840588"/>
    <lineage>
        <taxon>Eukaryota</taxon>
        <taxon>Viridiplantae</taxon>
        <taxon>Streptophyta</taxon>
        <taxon>Embryophyta</taxon>
        <taxon>Tracheophyta</taxon>
        <taxon>Spermatophyta</taxon>
        <taxon>Magnoliopsida</taxon>
        <taxon>eudicotyledons</taxon>
        <taxon>Gunneridae</taxon>
        <taxon>Pentapetalae</taxon>
        <taxon>asterids</taxon>
        <taxon>Ericales</taxon>
        <taxon>Theaceae</taxon>
        <taxon>Camellia</taxon>
    </lineage>
</organism>
<dbReference type="Proteomes" id="UP001060215">
    <property type="component" value="Chromosome 7"/>
</dbReference>
<feature type="non-terminal residue" evidence="1">
    <location>
        <position position="1"/>
    </location>
</feature>
<evidence type="ECO:0000313" key="2">
    <source>
        <dbReference type="Proteomes" id="UP001060215"/>
    </source>
</evidence>
<protein>
    <submittedName>
        <fullName evidence="1">Mini-chromosome maintenance complex-binding protein</fullName>
    </submittedName>
</protein>
<name>A0ACC0H533_9ERIC</name>
<comment type="caution">
    <text evidence="1">The sequence shown here is derived from an EMBL/GenBank/DDBJ whole genome shotgun (WGS) entry which is preliminary data.</text>
</comment>
<gene>
    <name evidence="1" type="ORF">LOK49_LG07G01706</name>
</gene>
<dbReference type="EMBL" id="CM045764">
    <property type="protein sequence ID" value="KAI8008627.1"/>
    <property type="molecule type" value="Genomic_DNA"/>
</dbReference>
<evidence type="ECO:0000313" key="1">
    <source>
        <dbReference type="EMBL" id="KAI8008627.1"/>
    </source>
</evidence>
<sequence>REGGPASLSSHLEESTTEGTCPSTSMVFDFDRNSFPCLMKVEYDFKYYKMEMETDVQLLILSKGKSNILPADLVLPFCPLSVESCEIGGAEALKAWRWYLASLKSLPHSIEPDMQKVNNTDAEGRLTLADALVYACNQGVEKIVDLATLTGACIIALGPSIAGCESFFIQLFGLLQTSTISTIVNWKHVITSIVCWTLMVSLLFYLSAVFGSIQMLRLYGVPYMIFVMWLDTVTCITMAKNKNFLGTTERSIGQLVP</sequence>
<keyword evidence="2" id="KW-1185">Reference proteome</keyword>
<accession>A0ACC0H533</accession>
<proteinExistence type="predicted"/>